<dbReference type="EMBL" id="BPOP01000022">
    <property type="protein sequence ID" value="GJB92295.1"/>
    <property type="molecule type" value="Genomic_DNA"/>
</dbReference>
<dbReference type="CDD" id="cd08071">
    <property type="entry name" value="MPN_DUF2466"/>
    <property type="match status" value="1"/>
</dbReference>
<dbReference type="InterPro" id="IPR037518">
    <property type="entry name" value="MPN"/>
</dbReference>
<organism evidence="7 8">
    <name type="scientific">Aeromonas caviae</name>
    <name type="common">Aeromonas punctata</name>
    <dbReference type="NCBI Taxonomy" id="648"/>
    <lineage>
        <taxon>Bacteria</taxon>
        <taxon>Pseudomonadati</taxon>
        <taxon>Pseudomonadota</taxon>
        <taxon>Gammaproteobacteria</taxon>
        <taxon>Aeromonadales</taxon>
        <taxon>Aeromonadaceae</taxon>
        <taxon>Aeromonas</taxon>
    </lineage>
</organism>
<sequence length="150" mass="16668">MNVFTQRELKVIRQAHNIIVRKYKRGATFTSPQLVSDYLITGMAFEEQEVFRVMLLDNQNRLIRDIEITRGTIDSASVFPREIAKAALLHNAAAVILAHNHPSGVTKPSQADKQITTLIADALKLVQVRTLDHVIVGGGETYSFANNGDL</sequence>
<name>A0ABD0B7V9_AERCA</name>
<comment type="caution">
    <text evidence="7">The sequence shown here is derived from an EMBL/GenBank/DDBJ whole genome shotgun (WGS) entry which is preliminary data.</text>
</comment>
<dbReference type="InterPro" id="IPR020891">
    <property type="entry name" value="UPF0758_CS"/>
</dbReference>
<dbReference type="RefSeq" id="WP_190284506.1">
    <property type="nucleotide sequence ID" value="NZ_AP024404.1"/>
</dbReference>
<dbReference type="NCBIfam" id="TIGR00608">
    <property type="entry name" value="radc"/>
    <property type="match status" value="1"/>
</dbReference>
<dbReference type="Gene3D" id="3.40.140.10">
    <property type="entry name" value="Cytidine Deaminase, domain 2"/>
    <property type="match status" value="1"/>
</dbReference>
<evidence type="ECO:0000256" key="3">
    <source>
        <dbReference type="ARBA" id="ARBA00022801"/>
    </source>
</evidence>
<proteinExistence type="predicted"/>
<dbReference type="Proteomes" id="UP000737420">
    <property type="component" value="Unassembled WGS sequence"/>
</dbReference>
<dbReference type="Pfam" id="PF04002">
    <property type="entry name" value="RadC"/>
    <property type="match status" value="1"/>
</dbReference>
<dbReference type="InterPro" id="IPR001405">
    <property type="entry name" value="UPF0758"/>
</dbReference>
<dbReference type="PANTHER" id="PTHR30471:SF3">
    <property type="entry name" value="UPF0758 PROTEIN YEES-RELATED"/>
    <property type="match status" value="1"/>
</dbReference>
<accession>A0ABD0B7V9</accession>
<protein>
    <submittedName>
        <fullName evidence="7">DNA repair protein RadC</fullName>
    </submittedName>
</protein>
<evidence type="ECO:0000259" key="6">
    <source>
        <dbReference type="PROSITE" id="PS50249"/>
    </source>
</evidence>
<dbReference type="PROSITE" id="PS50249">
    <property type="entry name" value="MPN"/>
    <property type="match status" value="1"/>
</dbReference>
<keyword evidence="2" id="KW-0479">Metal-binding</keyword>
<keyword evidence="3" id="KW-0378">Hydrolase</keyword>
<dbReference type="PANTHER" id="PTHR30471">
    <property type="entry name" value="DNA REPAIR PROTEIN RADC"/>
    <property type="match status" value="1"/>
</dbReference>
<dbReference type="InterPro" id="IPR025657">
    <property type="entry name" value="RadC_JAB"/>
</dbReference>
<evidence type="ECO:0000256" key="5">
    <source>
        <dbReference type="ARBA" id="ARBA00023049"/>
    </source>
</evidence>
<evidence type="ECO:0000256" key="1">
    <source>
        <dbReference type="ARBA" id="ARBA00022670"/>
    </source>
</evidence>
<feature type="domain" description="MPN" evidence="6">
    <location>
        <begin position="28"/>
        <end position="150"/>
    </location>
</feature>
<keyword evidence="1" id="KW-0645">Protease</keyword>
<dbReference type="GO" id="GO:0046872">
    <property type="term" value="F:metal ion binding"/>
    <property type="evidence" value="ECO:0007669"/>
    <property type="project" value="UniProtKB-KW"/>
</dbReference>
<evidence type="ECO:0000313" key="7">
    <source>
        <dbReference type="EMBL" id="GJB92295.1"/>
    </source>
</evidence>
<keyword evidence="5" id="KW-0482">Metalloprotease</keyword>
<dbReference type="GO" id="GO:0006508">
    <property type="term" value="P:proteolysis"/>
    <property type="evidence" value="ECO:0007669"/>
    <property type="project" value="UniProtKB-KW"/>
</dbReference>
<reference evidence="7 8" key="1">
    <citation type="submission" date="2021-07" db="EMBL/GenBank/DDBJ databases">
        <title>Draft genome sequence of carbapenem-resistant Aeromonas spp. in Japan.</title>
        <authorList>
            <person name="Maehana S."/>
            <person name="Suzuki M."/>
            <person name="Kitasato H."/>
        </authorList>
    </citation>
    <scope>NUCLEOTIDE SEQUENCE [LARGE SCALE GENOMIC DNA]</scope>
    <source>
        <strain evidence="7 8">KAM382</strain>
    </source>
</reference>
<gene>
    <name evidence="7" type="ORF">KAM382_23560</name>
</gene>
<evidence type="ECO:0000256" key="2">
    <source>
        <dbReference type="ARBA" id="ARBA00022723"/>
    </source>
</evidence>
<keyword evidence="4" id="KW-0862">Zinc</keyword>
<evidence type="ECO:0000313" key="8">
    <source>
        <dbReference type="Proteomes" id="UP000737420"/>
    </source>
</evidence>
<evidence type="ECO:0000256" key="4">
    <source>
        <dbReference type="ARBA" id="ARBA00022833"/>
    </source>
</evidence>
<dbReference type="AlphaFoldDB" id="A0ABD0B7V9"/>
<dbReference type="GO" id="GO:0008237">
    <property type="term" value="F:metallopeptidase activity"/>
    <property type="evidence" value="ECO:0007669"/>
    <property type="project" value="UniProtKB-KW"/>
</dbReference>
<dbReference type="PROSITE" id="PS01302">
    <property type="entry name" value="UPF0758"/>
    <property type="match status" value="1"/>
</dbReference>